<reference evidence="7" key="1">
    <citation type="submission" date="2020-07" db="EMBL/GenBank/DDBJ databases">
        <title>Draft Genome Sequence of a Deep-Sea Yeast, Naganishia (Cryptococcus) liquefaciens strain N6.</title>
        <authorList>
            <person name="Han Y.W."/>
            <person name="Kajitani R."/>
            <person name="Morimoto H."/>
            <person name="Parhat M."/>
            <person name="Tsubouchi H."/>
            <person name="Bakenova O."/>
            <person name="Ogata M."/>
            <person name="Argunhan B."/>
            <person name="Aoki R."/>
            <person name="Kajiwara S."/>
            <person name="Itoh T."/>
            <person name="Iwasaki H."/>
        </authorList>
    </citation>
    <scope>NUCLEOTIDE SEQUENCE</scope>
    <source>
        <strain evidence="7">N6</strain>
    </source>
</reference>
<accession>A0A8H3TU38</accession>
<keyword evidence="2" id="KW-0236">DNA replication inhibitor</keyword>
<organism evidence="7 8">
    <name type="scientific">Naganishia liquefaciens</name>
    <dbReference type="NCBI Taxonomy" id="104408"/>
    <lineage>
        <taxon>Eukaryota</taxon>
        <taxon>Fungi</taxon>
        <taxon>Dikarya</taxon>
        <taxon>Basidiomycota</taxon>
        <taxon>Agaricomycotina</taxon>
        <taxon>Tremellomycetes</taxon>
        <taxon>Filobasidiales</taxon>
        <taxon>Filobasidiaceae</taxon>
        <taxon>Naganishia</taxon>
    </lineage>
</organism>
<dbReference type="GO" id="GO:0006281">
    <property type="term" value="P:DNA repair"/>
    <property type="evidence" value="ECO:0007669"/>
    <property type="project" value="TreeGrafter"/>
</dbReference>
<feature type="compositionally biased region" description="Low complexity" evidence="5">
    <location>
        <begin position="1191"/>
        <end position="1219"/>
    </location>
</feature>
<dbReference type="GO" id="GO:0003677">
    <property type="term" value="F:DNA binding"/>
    <property type="evidence" value="ECO:0007669"/>
    <property type="project" value="TreeGrafter"/>
</dbReference>
<proteinExistence type="predicted"/>
<dbReference type="OrthoDB" id="310853at2759"/>
<dbReference type="Proteomes" id="UP000620104">
    <property type="component" value="Unassembled WGS sequence"/>
</dbReference>
<feature type="region of interest" description="Disordered" evidence="5">
    <location>
        <begin position="1035"/>
        <end position="1069"/>
    </location>
</feature>
<dbReference type="InterPro" id="IPR006906">
    <property type="entry name" value="Timeless_N"/>
</dbReference>
<dbReference type="GO" id="GO:0000076">
    <property type="term" value="P:DNA replication checkpoint signaling"/>
    <property type="evidence" value="ECO:0007669"/>
    <property type="project" value="TreeGrafter"/>
</dbReference>
<dbReference type="GO" id="GO:0031298">
    <property type="term" value="C:replication fork protection complex"/>
    <property type="evidence" value="ECO:0007669"/>
    <property type="project" value="TreeGrafter"/>
</dbReference>
<evidence type="ECO:0000256" key="1">
    <source>
        <dbReference type="ARBA" id="ARBA00004123"/>
    </source>
</evidence>
<evidence type="ECO:0000313" key="7">
    <source>
        <dbReference type="EMBL" id="GHJ87197.1"/>
    </source>
</evidence>
<comment type="subcellular location">
    <subcellularLocation>
        <location evidence="1">Nucleus</location>
    </subcellularLocation>
</comment>
<feature type="region of interest" description="Disordered" evidence="5">
    <location>
        <begin position="823"/>
        <end position="847"/>
    </location>
</feature>
<feature type="compositionally biased region" description="Polar residues" evidence="5">
    <location>
        <begin position="482"/>
        <end position="492"/>
    </location>
</feature>
<feature type="compositionally biased region" description="Basic residues" evidence="5">
    <location>
        <begin position="1172"/>
        <end position="1190"/>
    </location>
</feature>
<dbReference type="InterPro" id="IPR044998">
    <property type="entry name" value="Timeless"/>
</dbReference>
<name>A0A8H3TU38_9TREE</name>
<feature type="region of interest" description="Disordered" evidence="5">
    <location>
        <begin position="474"/>
        <end position="496"/>
    </location>
</feature>
<keyword evidence="4" id="KW-0131">Cell cycle</keyword>
<evidence type="ECO:0000256" key="3">
    <source>
        <dbReference type="ARBA" id="ARBA00023242"/>
    </source>
</evidence>
<evidence type="ECO:0000256" key="5">
    <source>
        <dbReference type="SAM" id="MobiDB-lite"/>
    </source>
</evidence>
<dbReference type="Pfam" id="PF04821">
    <property type="entry name" value="TIMELESS"/>
    <property type="match status" value="1"/>
</dbReference>
<evidence type="ECO:0000256" key="2">
    <source>
        <dbReference type="ARBA" id="ARBA00022880"/>
    </source>
</evidence>
<feature type="compositionally biased region" description="Basic and acidic residues" evidence="5">
    <location>
        <begin position="531"/>
        <end position="544"/>
    </location>
</feature>
<comment type="caution">
    <text evidence="7">The sequence shown here is derived from an EMBL/GenBank/DDBJ whole genome shotgun (WGS) entry which is preliminary data.</text>
</comment>
<dbReference type="GO" id="GO:0043111">
    <property type="term" value="P:replication fork arrest"/>
    <property type="evidence" value="ECO:0007669"/>
    <property type="project" value="TreeGrafter"/>
</dbReference>
<feature type="region of interest" description="Disordered" evidence="5">
    <location>
        <begin position="515"/>
        <end position="549"/>
    </location>
</feature>
<evidence type="ECO:0000259" key="6">
    <source>
        <dbReference type="Pfam" id="PF04821"/>
    </source>
</evidence>
<dbReference type="AlphaFoldDB" id="A0A8H3TU38"/>
<evidence type="ECO:0000256" key="4">
    <source>
        <dbReference type="ARBA" id="ARBA00023306"/>
    </source>
</evidence>
<protein>
    <recommendedName>
        <fullName evidence="6">Timeless N-terminal domain-containing protein</fullName>
    </recommendedName>
</protein>
<dbReference type="PANTHER" id="PTHR22940:SF4">
    <property type="entry name" value="PROTEIN TIMELESS HOMOLOG"/>
    <property type="match status" value="1"/>
</dbReference>
<evidence type="ECO:0000313" key="8">
    <source>
        <dbReference type="Proteomes" id="UP000620104"/>
    </source>
</evidence>
<keyword evidence="3" id="KW-0539">Nucleus</keyword>
<feature type="region of interest" description="Disordered" evidence="5">
    <location>
        <begin position="1120"/>
        <end position="1252"/>
    </location>
</feature>
<gene>
    <name evidence="7" type="ORF">NliqN6_3599</name>
</gene>
<sequence>MDVRRARQLDAIYTDTMDQDDQEDAMRRPNLQDDDDEMVDRMELFLPVVQSLVNALGGYEDVVDPETQAIQTTYLPGDSCLAVLRDLKRLWRKDDTDDERTVFRCFHRCHLARELVALIEECVGRGDHERKIALAATDLLAALTWPIDVAQELKELAEDDVDVVTDYASLLRAQVEYKALLLKSHTLLRVMQLVIPCLARVSAGSNASKFGLLDRQGIEKDKRIVSLMLHLARNLLAIRDPIANGQETGEKQELARLQSTLVVQLNEHKYLSLFLSLASNAGSTMYNDFNVLVLDCLFLILRGIDPNELAKDQQRAPLDRLNQLLSHEESDKRTAQRTGISRHSRFGTTISIINGADRYILHKQKAVANSAAGVIDSLKRRRALHPARKRQRDELGKGTELTAEAMTVLQEYATESLAVFDDFFSSILKDIRLSRSKIRETDNLRTLYLCRFFMEYLLAQRGKPSNVAIRAERMKAKEARKQQTAHTASSPQAAAVSERPITLDDLLAEKHVDKDPAIGQSDAPTGSKENQLQEKTEEPQKPEPQEDEVIDDYDFGYVAEMFEEDALRWMTGRLNQAQEAGAHVEYQACLDMSSILLSLVDAMQSDSDPETKEAGMTLMDKLFFSGEFIENASKTLKLYKNQSMSYLDSAVKFAYTLYSALEKYAKSRDEIHFRRRRAAHLIKLNPDGTGELDEEAVPLRAIPTYTEHRRDFREIERALADESVCKTLIHYLGLYKEYKDPLKMKRSVGLMHRIAVNIRKEAFFFKVSAFSIFKQVLDDHRSLPPHQSSKDAITLINYILRKFFKGMQQDPFLAVEAFFPKASQGSSTRGMRGLASGSEDDDDNASDVGVKRAMRKMEKIPPDLEFKPDTQLSWSQQVGVAILKLTQDQSLFHVTWLIEQLGEISATRQQVILNTDGERMEYDPDLDDIPPSMGPSDEALSRIEDFEIACDNDLRAKAMTFNPDLKLLLTLAKFVAKQIDMEDQEPRVRWTMPKTVLPDDIDSTIRIMRDFITNPIDLDGKSAADLLRNRRRKAITRKKRPSRQVAGDSEDDAVAQDRPAKRRRTKRAAELQQFKSAAYIEDSDDAAGADENFYARELELQKASRAKMLALGHRASGDIGIEAGKRKPARTHSFPDTARLTSDDGETSDNHSVPGRCESSDSNGETSPPARPPKRHLVGARPAPRRKIRKSSVPASHFASSSAVSPDAEAMSPASSSNEAAEEDSDREMSSTILRKPGAKRRIVAGSDNDED</sequence>
<dbReference type="EMBL" id="BLZA01000021">
    <property type="protein sequence ID" value="GHJ87197.1"/>
    <property type="molecule type" value="Genomic_DNA"/>
</dbReference>
<dbReference type="PANTHER" id="PTHR22940">
    <property type="entry name" value="TIMEOUT/TIMELESS-2"/>
    <property type="match status" value="1"/>
</dbReference>
<keyword evidence="8" id="KW-1185">Reference proteome</keyword>
<feature type="domain" description="Timeless N-terminal" evidence="6">
    <location>
        <begin position="73"/>
        <end position="352"/>
    </location>
</feature>